<evidence type="ECO:0000259" key="3">
    <source>
        <dbReference type="Pfam" id="PF01551"/>
    </source>
</evidence>
<evidence type="ECO:0000313" key="5">
    <source>
        <dbReference type="Proteomes" id="UP000076927"/>
    </source>
</evidence>
<dbReference type="Pfam" id="PF01551">
    <property type="entry name" value="Peptidase_M23"/>
    <property type="match status" value="1"/>
</dbReference>
<dbReference type="InterPro" id="IPR011055">
    <property type="entry name" value="Dup_hybrid_motif"/>
</dbReference>
<dbReference type="CDD" id="cd12797">
    <property type="entry name" value="M23_peptidase"/>
    <property type="match status" value="1"/>
</dbReference>
<feature type="coiled-coil region" evidence="1">
    <location>
        <begin position="176"/>
        <end position="203"/>
    </location>
</feature>
<dbReference type="RefSeq" id="WP_068606977.1">
    <property type="nucleotide sequence ID" value="NZ_CP011388.1"/>
</dbReference>
<dbReference type="STRING" id="1178515.SY83_12590"/>
<dbReference type="EMBL" id="CP011388">
    <property type="protein sequence ID" value="ANE46972.1"/>
    <property type="molecule type" value="Genomic_DNA"/>
</dbReference>
<dbReference type="Gene3D" id="2.70.70.10">
    <property type="entry name" value="Glucose Permease (Domain IIA)"/>
    <property type="match status" value="1"/>
</dbReference>
<dbReference type="AlphaFoldDB" id="A0A172TJ24"/>
<feature type="transmembrane region" description="Helical" evidence="2">
    <location>
        <begin position="30"/>
        <end position="51"/>
    </location>
</feature>
<keyword evidence="5" id="KW-1185">Reference proteome</keyword>
<dbReference type="Proteomes" id="UP000076927">
    <property type="component" value="Chromosome"/>
</dbReference>
<dbReference type="PATRIC" id="fig|1178515.4.peg.2519"/>
<accession>A0A172TJ24</accession>
<evidence type="ECO:0000256" key="2">
    <source>
        <dbReference type="SAM" id="Phobius"/>
    </source>
</evidence>
<evidence type="ECO:0000313" key="4">
    <source>
        <dbReference type="EMBL" id="ANE46972.1"/>
    </source>
</evidence>
<feature type="domain" description="M23ase beta-sheet core" evidence="3">
    <location>
        <begin position="242"/>
        <end position="336"/>
    </location>
</feature>
<protein>
    <recommendedName>
        <fullName evidence="3">M23ase beta-sheet core domain-containing protein</fullName>
    </recommendedName>
</protein>
<feature type="coiled-coil region" evidence="1">
    <location>
        <begin position="78"/>
        <end position="122"/>
    </location>
</feature>
<keyword evidence="1" id="KW-0175">Coiled coil</keyword>
<dbReference type="InterPro" id="IPR050570">
    <property type="entry name" value="Cell_wall_metabolism_enzyme"/>
</dbReference>
<name>A0A172TJ24_9BACL</name>
<proteinExistence type="predicted"/>
<keyword evidence="2" id="KW-0472">Membrane</keyword>
<sequence length="348" mass="38776">MKIKWFKRKLTLVMIPGARGTVRRLHLPYMVLYLSLALLTAGVASFVYIYATHAQSLVAYQLLKQEKEHATAIYGEQLSDKSKLIRELQNQVIGLSQQAGEVKQQVQEMKKLESDLKSISKAGQSLSQPVTYEQKIADKAEAEQHTSVAGRLMADPLEGKGGTLIPVSGKDIVTLSAKVGSEYEQLSKEMDSLEHRLTAVKQEALRKAKALRYTPNIWPTDSRRLTSLFGYREDPFTSTPTLHGGIDIGDKTGSPVYATADGTVIAAEEDRARGLNILLEHKKSMRTWYMHLNKMNVSQGDAVTKGQMIGELGNTGRSTGPHLHYEVWLNGERVDPRSYLEQNGKDEH</sequence>
<dbReference type="GO" id="GO:0004222">
    <property type="term" value="F:metalloendopeptidase activity"/>
    <property type="evidence" value="ECO:0007669"/>
    <property type="project" value="TreeGrafter"/>
</dbReference>
<evidence type="ECO:0000256" key="1">
    <source>
        <dbReference type="SAM" id="Coils"/>
    </source>
</evidence>
<gene>
    <name evidence="4" type="ORF">SY83_12590</name>
</gene>
<dbReference type="InterPro" id="IPR016047">
    <property type="entry name" value="M23ase_b-sheet_dom"/>
</dbReference>
<organism evidence="4 5">
    <name type="scientific">Paenibacillus swuensis</name>
    <dbReference type="NCBI Taxonomy" id="1178515"/>
    <lineage>
        <taxon>Bacteria</taxon>
        <taxon>Bacillati</taxon>
        <taxon>Bacillota</taxon>
        <taxon>Bacilli</taxon>
        <taxon>Bacillales</taxon>
        <taxon>Paenibacillaceae</taxon>
        <taxon>Paenibacillus</taxon>
    </lineage>
</organism>
<reference evidence="4 5" key="1">
    <citation type="submission" date="2015-01" db="EMBL/GenBank/DDBJ databases">
        <title>Paenibacillus swuensis/DY6/whole genome sequencing.</title>
        <authorList>
            <person name="Kim M.K."/>
            <person name="Srinivasan S."/>
            <person name="Lee J.-J."/>
        </authorList>
    </citation>
    <scope>NUCLEOTIDE SEQUENCE [LARGE SCALE GENOMIC DNA]</scope>
    <source>
        <strain evidence="4 5">DY6</strain>
    </source>
</reference>
<dbReference type="PANTHER" id="PTHR21666">
    <property type="entry name" value="PEPTIDASE-RELATED"/>
    <property type="match status" value="1"/>
</dbReference>
<keyword evidence="2" id="KW-1133">Transmembrane helix</keyword>
<dbReference type="KEGG" id="pswu:SY83_12590"/>
<dbReference type="PANTHER" id="PTHR21666:SF286">
    <property type="entry name" value="LIPOPROTEIN NLPD"/>
    <property type="match status" value="1"/>
</dbReference>
<keyword evidence="2" id="KW-0812">Transmembrane</keyword>
<dbReference type="SUPFAM" id="SSF51261">
    <property type="entry name" value="Duplicated hybrid motif"/>
    <property type="match status" value="1"/>
</dbReference>